<dbReference type="SUPFAM" id="SSF52540">
    <property type="entry name" value="P-loop containing nucleoside triphosphate hydrolases"/>
    <property type="match status" value="2"/>
</dbReference>
<dbReference type="InterPro" id="IPR027417">
    <property type="entry name" value="P-loop_NTPase"/>
</dbReference>
<evidence type="ECO:0000256" key="7">
    <source>
        <dbReference type="ARBA" id="ARBA00022967"/>
    </source>
</evidence>
<keyword evidence="8" id="KW-0472">Membrane</keyword>
<dbReference type="InterPro" id="IPR003593">
    <property type="entry name" value="AAA+_ATPase"/>
</dbReference>
<evidence type="ECO:0000313" key="11">
    <source>
        <dbReference type="Proteomes" id="UP000663570"/>
    </source>
</evidence>
<dbReference type="InterPro" id="IPR050107">
    <property type="entry name" value="ABC_carbohydrate_import_ATPase"/>
</dbReference>
<keyword evidence="4" id="KW-0677">Repeat</keyword>
<organism evidence="10 11">
    <name type="scientific">Niveibacterium microcysteis</name>
    <dbReference type="NCBI Taxonomy" id="2811415"/>
    <lineage>
        <taxon>Bacteria</taxon>
        <taxon>Pseudomonadati</taxon>
        <taxon>Pseudomonadota</taxon>
        <taxon>Betaproteobacteria</taxon>
        <taxon>Rhodocyclales</taxon>
        <taxon>Rhodocyclaceae</taxon>
        <taxon>Niveibacterium</taxon>
    </lineage>
</organism>
<keyword evidence="5" id="KW-0547">Nucleotide-binding</keyword>
<dbReference type="Pfam" id="PF00005">
    <property type="entry name" value="ABC_tran"/>
    <property type="match status" value="2"/>
</dbReference>
<evidence type="ECO:0000256" key="6">
    <source>
        <dbReference type="ARBA" id="ARBA00022840"/>
    </source>
</evidence>
<feature type="domain" description="ABC transporter" evidence="9">
    <location>
        <begin position="255"/>
        <end position="499"/>
    </location>
</feature>
<dbReference type="SMART" id="SM00382">
    <property type="entry name" value="AAA"/>
    <property type="match status" value="2"/>
</dbReference>
<reference evidence="10 11" key="1">
    <citation type="submission" date="2021-02" db="EMBL/GenBank/DDBJ databases">
        <title>Niveibacterium changnyeongensis HC41.</title>
        <authorList>
            <person name="Kang M."/>
        </authorList>
    </citation>
    <scope>NUCLEOTIDE SEQUENCE [LARGE SCALE GENOMIC DNA]</scope>
    <source>
        <strain evidence="10 11">HC41</strain>
    </source>
</reference>
<keyword evidence="1" id="KW-0813">Transport</keyword>
<dbReference type="PROSITE" id="PS50893">
    <property type="entry name" value="ABC_TRANSPORTER_2"/>
    <property type="match status" value="2"/>
</dbReference>
<dbReference type="CDD" id="cd03216">
    <property type="entry name" value="ABC_Carb_Monos_I"/>
    <property type="match status" value="1"/>
</dbReference>
<keyword evidence="3" id="KW-0762">Sugar transport</keyword>
<feature type="domain" description="ABC transporter" evidence="9">
    <location>
        <begin position="2"/>
        <end position="243"/>
    </location>
</feature>
<name>A0ABX7MBX1_9RHOO</name>
<evidence type="ECO:0000256" key="3">
    <source>
        <dbReference type="ARBA" id="ARBA00022597"/>
    </source>
</evidence>
<keyword evidence="6 10" id="KW-0067">ATP-binding</keyword>
<sequence>MPPTPPLLHGTGLGKRYATPVLSDVSFTLHAGEVLALTGENGAGKSTLSKIIAGLIPPSEGQLELAGQAYRPQSRRDAESQGVRMVLQELGLVPTLTVAENLLLDHLPRRAGFIRRDALNQQAAAQMAAIGLSEIDPRTPVGELGVGHQQMVEIARSLVGDCRILILDEPTATLTSREIEHLFRQIALLKARGVGIIYISHRLDEVQQIADRVMVLRDGKHIDTQPMAGMTQDDIVRRMVGRDVREELDRARRPAGSIALEVRGLSRGKFVKDVSFDVAHGEVLGIAGLVGAGRTELLRLIYGADRADAGEIRLNGEAKPRPVRSPMEAVRHGIGLVTEDRKAQGLMLPLPIRVNATLARIADVAHRGWLDRARERNTVEQLRETLGVRCNSIEQAVGELSGGNQQKVVFARWLHRDSDVLLLDEPTRGVDIGARADIYAQMDRLAAAGKALVMVSSDLRELMSVCDRIAVMSAGRLVRVFERGEWSQHALLEAAFSGYSAGHASATTETPTAAEHVY</sequence>
<keyword evidence="7" id="KW-1278">Translocase</keyword>
<dbReference type="PANTHER" id="PTHR43790">
    <property type="entry name" value="CARBOHYDRATE TRANSPORT ATP-BINDING PROTEIN MG119-RELATED"/>
    <property type="match status" value="1"/>
</dbReference>
<keyword evidence="11" id="KW-1185">Reference proteome</keyword>
<keyword evidence="2" id="KW-1003">Cell membrane</keyword>
<dbReference type="InterPro" id="IPR003439">
    <property type="entry name" value="ABC_transporter-like_ATP-bd"/>
</dbReference>
<dbReference type="EMBL" id="CP071060">
    <property type="protein sequence ID" value="QSI79236.1"/>
    <property type="molecule type" value="Genomic_DNA"/>
</dbReference>
<dbReference type="CDD" id="cd03215">
    <property type="entry name" value="ABC_Carb_Monos_II"/>
    <property type="match status" value="1"/>
</dbReference>
<accession>A0ABX7MBX1</accession>
<evidence type="ECO:0000256" key="8">
    <source>
        <dbReference type="ARBA" id="ARBA00023136"/>
    </source>
</evidence>
<evidence type="ECO:0000259" key="9">
    <source>
        <dbReference type="PROSITE" id="PS50893"/>
    </source>
</evidence>
<dbReference type="PANTHER" id="PTHR43790:SF3">
    <property type="entry name" value="D-ALLOSE IMPORT ATP-BINDING PROTEIN ALSA-RELATED"/>
    <property type="match status" value="1"/>
</dbReference>
<gene>
    <name evidence="10" type="ORF">JY500_14430</name>
</gene>
<evidence type="ECO:0000256" key="4">
    <source>
        <dbReference type="ARBA" id="ARBA00022737"/>
    </source>
</evidence>
<proteinExistence type="predicted"/>
<dbReference type="GO" id="GO:0005524">
    <property type="term" value="F:ATP binding"/>
    <property type="evidence" value="ECO:0007669"/>
    <property type="project" value="UniProtKB-KW"/>
</dbReference>
<evidence type="ECO:0000256" key="1">
    <source>
        <dbReference type="ARBA" id="ARBA00022448"/>
    </source>
</evidence>
<evidence type="ECO:0000256" key="5">
    <source>
        <dbReference type="ARBA" id="ARBA00022741"/>
    </source>
</evidence>
<evidence type="ECO:0000256" key="2">
    <source>
        <dbReference type="ARBA" id="ARBA00022475"/>
    </source>
</evidence>
<dbReference type="Gene3D" id="3.40.50.300">
    <property type="entry name" value="P-loop containing nucleotide triphosphate hydrolases"/>
    <property type="match status" value="2"/>
</dbReference>
<dbReference type="InterPro" id="IPR017871">
    <property type="entry name" value="ABC_transporter-like_CS"/>
</dbReference>
<evidence type="ECO:0000313" key="10">
    <source>
        <dbReference type="EMBL" id="QSI79236.1"/>
    </source>
</evidence>
<dbReference type="Proteomes" id="UP000663570">
    <property type="component" value="Chromosome"/>
</dbReference>
<dbReference type="PROSITE" id="PS00211">
    <property type="entry name" value="ABC_TRANSPORTER_1"/>
    <property type="match status" value="1"/>
</dbReference>
<protein>
    <submittedName>
        <fullName evidence="10">Sugar ABC transporter ATP-binding protein</fullName>
    </submittedName>
</protein>